<evidence type="ECO:0000256" key="1">
    <source>
        <dbReference type="ARBA" id="ARBA00022448"/>
    </source>
</evidence>
<name>A0A5C1QK78_9SPIO</name>
<sequence length="258" mass="29103">MNPAVMVEDMNFSYGKDFHLNLPHIQIYPGMLTVILGPNGSGKTTFFSLLRGRLKPDNGKITVFGKNLSVLKDRERAALIGLVPQRTETAFAYTVQQMVAMGYYRKTKSLWHDTVDHKALALLMDRLDLKSLADREVNSLSGGEYQRVLLARVLAQDPKVLLLDEPANHLDLHHQDDLLCLLKEEAKRGKTVIAILHDINQALLYADRVILLHEGNCEDSGLARDVVTPENINKVYKINLDYYHHHQEDTALLGPIKS</sequence>
<proteinExistence type="predicted"/>
<dbReference type="SMART" id="SM00382">
    <property type="entry name" value="AAA"/>
    <property type="match status" value="1"/>
</dbReference>
<dbReference type="PROSITE" id="PS50893">
    <property type="entry name" value="ABC_TRANSPORTER_2"/>
    <property type="match status" value="1"/>
</dbReference>
<keyword evidence="1" id="KW-0813">Transport</keyword>
<dbReference type="OrthoDB" id="9799337at2"/>
<organism evidence="7 8">
    <name type="scientific">Oceanispirochaeta crateris</name>
    <dbReference type="NCBI Taxonomy" id="2518645"/>
    <lineage>
        <taxon>Bacteria</taxon>
        <taxon>Pseudomonadati</taxon>
        <taxon>Spirochaetota</taxon>
        <taxon>Spirochaetia</taxon>
        <taxon>Spirochaetales</taxon>
        <taxon>Spirochaetaceae</taxon>
        <taxon>Oceanispirochaeta</taxon>
    </lineage>
</organism>
<feature type="domain" description="ABC transporter" evidence="6">
    <location>
        <begin position="5"/>
        <end position="239"/>
    </location>
</feature>
<evidence type="ECO:0000313" key="8">
    <source>
        <dbReference type="Proteomes" id="UP000324209"/>
    </source>
</evidence>
<dbReference type="FunFam" id="3.40.50.300:FF:000134">
    <property type="entry name" value="Iron-enterobactin ABC transporter ATP-binding protein"/>
    <property type="match status" value="1"/>
</dbReference>
<dbReference type="RefSeq" id="WP_149486081.1">
    <property type="nucleotide sequence ID" value="NZ_CP036150.1"/>
</dbReference>
<evidence type="ECO:0000313" key="7">
    <source>
        <dbReference type="EMBL" id="QEN08001.1"/>
    </source>
</evidence>
<dbReference type="GO" id="GO:0005524">
    <property type="term" value="F:ATP binding"/>
    <property type="evidence" value="ECO:0007669"/>
    <property type="project" value="UniProtKB-KW"/>
</dbReference>
<evidence type="ECO:0000256" key="3">
    <source>
        <dbReference type="ARBA" id="ARBA00022840"/>
    </source>
</evidence>
<dbReference type="CDD" id="cd03214">
    <property type="entry name" value="ABC_Iron-Siderophores_B12_Hemin"/>
    <property type="match status" value="1"/>
</dbReference>
<reference evidence="7 8" key="1">
    <citation type="submission" date="2019-02" db="EMBL/GenBank/DDBJ databases">
        <title>Complete Genome Sequence and Methylome Analysis of free living Spirochaetas.</title>
        <authorList>
            <person name="Fomenkov A."/>
            <person name="Dubinina G."/>
            <person name="Leshcheva N."/>
            <person name="Mikheeva N."/>
            <person name="Grabovich M."/>
            <person name="Vincze T."/>
            <person name="Roberts R.J."/>
        </authorList>
    </citation>
    <scope>NUCLEOTIDE SEQUENCE [LARGE SCALE GENOMIC DNA]</scope>
    <source>
        <strain evidence="7 8">K2</strain>
    </source>
</reference>
<dbReference type="InterPro" id="IPR027417">
    <property type="entry name" value="P-loop_NTPase"/>
</dbReference>
<comment type="function">
    <text evidence="5">Part of the ABC transporter complex HmuTUV involved in hemin import. Responsible for energy coupling to the transport system.</text>
</comment>
<dbReference type="EMBL" id="CP036150">
    <property type="protein sequence ID" value="QEN08001.1"/>
    <property type="molecule type" value="Genomic_DNA"/>
</dbReference>
<keyword evidence="4" id="KW-1278">Translocase</keyword>
<evidence type="ECO:0000259" key="6">
    <source>
        <dbReference type="PROSITE" id="PS50893"/>
    </source>
</evidence>
<gene>
    <name evidence="7" type="ORF">EXM22_08395</name>
</gene>
<keyword evidence="2" id="KW-0547">Nucleotide-binding</keyword>
<dbReference type="InterPro" id="IPR003439">
    <property type="entry name" value="ABC_transporter-like_ATP-bd"/>
</dbReference>
<dbReference type="PANTHER" id="PTHR42794">
    <property type="entry name" value="HEMIN IMPORT ATP-BINDING PROTEIN HMUV"/>
    <property type="match status" value="1"/>
</dbReference>
<dbReference type="KEGG" id="ock:EXM22_08395"/>
<dbReference type="PANTHER" id="PTHR42794:SF1">
    <property type="entry name" value="HEMIN IMPORT ATP-BINDING PROTEIN HMUV"/>
    <property type="match status" value="1"/>
</dbReference>
<dbReference type="AlphaFoldDB" id="A0A5C1QK78"/>
<dbReference type="Proteomes" id="UP000324209">
    <property type="component" value="Chromosome"/>
</dbReference>
<evidence type="ECO:0000256" key="2">
    <source>
        <dbReference type="ARBA" id="ARBA00022741"/>
    </source>
</evidence>
<evidence type="ECO:0000256" key="5">
    <source>
        <dbReference type="ARBA" id="ARBA00037066"/>
    </source>
</evidence>
<dbReference type="Pfam" id="PF00005">
    <property type="entry name" value="ABC_tran"/>
    <property type="match status" value="1"/>
</dbReference>
<keyword evidence="8" id="KW-1185">Reference proteome</keyword>
<accession>A0A5C1QK78</accession>
<dbReference type="Gene3D" id="3.40.50.300">
    <property type="entry name" value="P-loop containing nucleotide triphosphate hydrolases"/>
    <property type="match status" value="1"/>
</dbReference>
<dbReference type="SUPFAM" id="SSF52540">
    <property type="entry name" value="P-loop containing nucleoside triphosphate hydrolases"/>
    <property type="match status" value="1"/>
</dbReference>
<dbReference type="GO" id="GO:0016887">
    <property type="term" value="F:ATP hydrolysis activity"/>
    <property type="evidence" value="ECO:0007669"/>
    <property type="project" value="InterPro"/>
</dbReference>
<dbReference type="InterPro" id="IPR003593">
    <property type="entry name" value="AAA+_ATPase"/>
</dbReference>
<evidence type="ECO:0000256" key="4">
    <source>
        <dbReference type="ARBA" id="ARBA00022967"/>
    </source>
</evidence>
<protein>
    <submittedName>
        <fullName evidence="7">ABC transporter ATP-binding protein</fullName>
    </submittedName>
</protein>
<keyword evidence="3 7" id="KW-0067">ATP-binding</keyword>